<name>A0A7T7WGS4_9GAMM</name>
<dbReference type="Gene3D" id="3.30.70.100">
    <property type="match status" value="1"/>
</dbReference>
<dbReference type="Proteomes" id="UP000596079">
    <property type="component" value="Chromosome"/>
</dbReference>
<dbReference type="SUPFAM" id="SSF54975">
    <property type="entry name" value="Acylphosphatase/BLUF domain-like"/>
    <property type="match status" value="1"/>
</dbReference>
<dbReference type="EMBL" id="CP060811">
    <property type="protein sequence ID" value="QQN86752.1"/>
    <property type="molecule type" value="Genomic_DNA"/>
</dbReference>
<proteinExistence type="predicted"/>
<feature type="domain" description="BLUF" evidence="1">
    <location>
        <begin position="3"/>
        <end position="96"/>
    </location>
</feature>
<dbReference type="AlphaFoldDB" id="A0A7T7WGS4"/>
<accession>A0A7T7WGS4</accession>
<dbReference type="GeneID" id="89666024"/>
<dbReference type="PROSITE" id="PS50925">
    <property type="entry name" value="BLUF"/>
    <property type="match status" value="1"/>
</dbReference>
<evidence type="ECO:0000259" key="1">
    <source>
        <dbReference type="PROSITE" id="PS50925"/>
    </source>
</evidence>
<protein>
    <submittedName>
        <fullName evidence="2">BLUF domain-containing protein</fullName>
    </submittedName>
</protein>
<evidence type="ECO:0000313" key="3">
    <source>
        <dbReference type="Proteomes" id="UP000596079"/>
    </source>
</evidence>
<dbReference type="InterPro" id="IPR036046">
    <property type="entry name" value="Acylphosphatase-like_dom_sf"/>
</dbReference>
<sequence>MNDVRLLYVSKFKDERYSTSELYNILTEALEFNELHKIYGALYFGNNYFVQCLEGTEEDVKDLFYNRIVKDPRHKNCEILSYELIDSYLFSSWHMKYANVHNDLIEFFIKNHHDGFNPYLLDPDTIPAFIELLRQHEDDLYKAQVMA</sequence>
<dbReference type="Pfam" id="PF04940">
    <property type="entry name" value="BLUF"/>
    <property type="match status" value="1"/>
</dbReference>
<dbReference type="SMART" id="SM01034">
    <property type="entry name" value="BLUF"/>
    <property type="match status" value="1"/>
</dbReference>
<gene>
    <name evidence="2" type="ORF">IAQ69_07590</name>
</gene>
<evidence type="ECO:0000313" key="2">
    <source>
        <dbReference type="EMBL" id="QQN86752.1"/>
    </source>
</evidence>
<dbReference type="GO" id="GO:0009882">
    <property type="term" value="F:blue light photoreceptor activity"/>
    <property type="evidence" value="ECO:0007669"/>
    <property type="project" value="InterPro"/>
</dbReference>
<organism evidence="2 3">
    <name type="scientific">Acinetobacter variabilis</name>
    <dbReference type="NCBI Taxonomy" id="70346"/>
    <lineage>
        <taxon>Bacteria</taxon>
        <taxon>Pseudomonadati</taxon>
        <taxon>Pseudomonadota</taxon>
        <taxon>Gammaproteobacteria</taxon>
        <taxon>Moraxellales</taxon>
        <taxon>Moraxellaceae</taxon>
        <taxon>Acinetobacter</taxon>
    </lineage>
</organism>
<reference evidence="2 3" key="1">
    <citation type="submission" date="2020-08" db="EMBL/GenBank/DDBJ databases">
        <title>Emergence of ISAba1-mediated novel tet(X) in Acinetobacter variabilis from a chicken farm.</title>
        <authorList>
            <person name="Peng K."/>
            <person name="Li R."/>
        </authorList>
    </citation>
    <scope>NUCLEOTIDE SEQUENCE [LARGE SCALE GENOMIC DNA]</scope>
    <source>
        <strain evidence="2 3">XM9F202-2</strain>
    </source>
</reference>
<dbReference type="InterPro" id="IPR007024">
    <property type="entry name" value="BLUF_domain"/>
</dbReference>
<dbReference type="RefSeq" id="WP_166137200.1">
    <property type="nucleotide sequence ID" value="NZ_CP060811.1"/>
</dbReference>
<dbReference type="GO" id="GO:0071949">
    <property type="term" value="F:FAD binding"/>
    <property type="evidence" value="ECO:0007669"/>
    <property type="project" value="InterPro"/>
</dbReference>